<dbReference type="InterPro" id="IPR020841">
    <property type="entry name" value="PKS_Beta-ketoAc_synthase_dom"/>
</dbReference>
<protein>
    <submittedName>
        <fullName evidence="4">Type I polyketide synthase-like protein KB6842</fullName>
    </submittedName>
</protein>
<dbReference type="InterPro" id="IPR014030">
    <property type="entry name" value="Ketoacyl_synth_N"/>
</dbReference>
<keyword evidence="1" id="KW-0596">Phosphopantetheine</keyword>
<feature type="non-terminal residue" evidence="4">
    <location>
        <position position="1"/>
    </location>
</feature>
<dbReference type="PANTHER" id="PTHR43775:SF37">
    <property type="entry name" value="SI:DKEY-61P9.11"/>
    <property type="match status" value="1"/>
</dbReference>
<dbReference type="EMBL" id="EF410013">
    <property type="protein sequence ID" value="ABQ85803.1"/>
    <property type="molecule type" value="mRNA"/>
</dbReference>
<reference evidence="4" key="1">
    <citation type="journal article" date="2008" name="Protist">
        <title>The toxic dinoflagellate Karenia brevis encodes novel type I-like polyketide synthases containing discrete catalytic domains.</title>
        <authorList>
            <person name="Monroe E.A."/>
            <person name="Van Dolah F.M."/>
        </authorList>
    </citation>
    <scope>NUCLEOTIDE SEQUENCE</scope>
</reference>
<dbReference type="GO" id="GO:0004312">
    <property type="term" value="F:fatty acid synthase activity"/>
    <property type="evidence" value="ECO:0007669"/>
    <property type="project" value="TreeGrafter"/>
</dbReference>
<dbReference type="InterPro" id="IPR050091">
    <property type="entry name" value="PKS_NRPS_Biosynth_Enz"/>
</dbReference>
<evidence type="ECO:0000256" key="2">
    <source>
        <dbReference type="ARBA" id="ARBA00022553"/>
    </source>
</evidence>
<evidence type="ECO:0000313" key="4">
    <source>
        <dbReference type="EMBL" id="ABQ85803.1"/>
    </source>
</evidence>
<dbReference type="Pfam" id="PF02801">
    <property type="entry name" value="Ketoacyl-synt_C"/>
    <property type="match status" value="1"/>
</dbReference>
<feature type="domain" description="Ketosynthase family 3 (KS3)" evidence="3">
    <location>
        <begin position="101"/>
        <end position="526"/>
    </location>
</feature>
<accession>A7KH61</accession>
<evidence type="ECO:0000259" key="3">
    <source>
        <dbReference type="PROSITE" id="PS52004"/>
    </source>
</evidence>
<dbReference type="SMART" id="SM00825">
    <property type="entry name" value="PKS_KS"/>
    <property type="match status" value="1"/>
</dbReference>
<keyword evidence="2" id="KW-0597">Phosphoprotein</keyword>
<dbReference type="GO" id="GO:0006633">
    <property type="term" value="P:fatty acid biosynthetic process"/>
    <property type="evidence" value="ECO:0007669"/>
    <property type="project" value="TreeGrafter"/>
</dbReference>
<dbReference type="InterPro" id="IPR016039">
    <property type="entry name" value="Thiolase-like"/>
</dbReference>
<dbReference type="InterPro" id="IPR014031">
    <property type="entry name" value="Ketoacyl_synth_C"/>
</dbReference>
<sequence>VEPNMCVVLRADCLGHSFQAPSSSYAVSSWFCEHSGLGPGQKRAKGGVFHLGHCRDLEDWLVDRFEVLLKKRDEELKTDYVEPLPRRVEMYLSRFFDRGSNMKTVIRGMAHDFPGYSDRDEFYAGLMAGADVITELSSDRWDKGSYWDEDPAKGLCYSFHFGNTATVHWFDNKMFDLSANEAGGMAPEQRKALELSWTAFVEAGYTRKTLMKSLTGVYIGSPMSEWSLCPAQNGMGADNSSLCGRVSYVFGLMGPTMVLDTEGSSTLSSVYHGMTSLNARPKPMNDMAWVAGDYFSTWAGNWVFKAKLKWLTRMGRCFSYDENADGYCQSEGAGGFFCDMTTEEVDGQEIAKDGNVVATLINGATRNDGRSASMIAPNAPQLQELHYLLSERAGISPLDIDAVDLHGFGKLLCDSVEATATAKALRDENLYTIVDENVLGLAAMSTNNGNAVASHGAMGLLKIIMAMKWGTIHPSQHLRQLNPYIDFDSKPVVHGTELLEIKTDCSFHVVTNHGVGGTNAGILIQGQCEKAAAIAPPRFKMDVSPLLFWPGGGGELPEESLPQRIYTIAGSWNDWATPLHMQWEGDGVYGQTVTIGEQGYELFQIWLDGDSKKILHPVLEWSAEGTAVMGPDEEVESSSSWAIDTRDAAAVQDEEWSGEGDAKTTGKPGERYRVRLHVCGKFRMVDWSKI</sequence>
<dbReference type="PANTHER" id="PTHR43775">
    <property type="entry name" value="FATTY ACID SYNTHASE"/>
    <property type="match status" value="1"/>
</dbReference>
<dbReference type="CDD" id="cd00833">
    <property type="entry name" value="PKS"/>
    <property type="match status" value="1"/>
</dbReference>
<dbReference type="Gene3D" id="3.40.47.10">
    <property type="match status" value="1"/>
</dbReference>
<dbReference type="SUPFAM" id="SSF53901">
    <property type="entry name" value="Thiolase-like"/>
    <property type="match status" value="2"/>
</dbReference>
<organism evidence="4">
    <name type="scientific">Karenia brevis</name>
    <name type="common">Red tide dinoflagellate</name>
    <name type="synonym">Gymnodinium breve</name>
    <dbReference type="NCBI Taxonomy" id="156230"/>
    <lineage>
        <taxon>Eukaryota</taxon>
        <taxon>Sar</taxon>
        <taxon>Alveolata</taxon>
        <taxon>Dinophyceae</taxon>
        <taxon>Gymnodiniales</taxon>
        <taxon>Kareniaceae</taxon>
        <taxon>Karenia</taxon>
    </lineage>
</organism>
<dbReference type="Pfam" id="PF00109">
    <property type="entry name" value="ketoacyl-synt"/>
    <property type="match status" value="1"/>
</dbReference>
<name>A7KH61_KARBR</name>
<proteinExistence type="evidence at transcript level"/>
<dbReference type="AlphaFoldDB" id="A7KH61"/>
<dbReference type="PROSITE" id="PS52004">
    <property type="entry name" value="KS3_2"/>
    <property type="match status" value="1"/>
</dbReference>
<evidence type="ECO:0000256" key="1">
    <source>
        <dbReference type="ARBA" id="ARBA00022450"/>
    </source>
</evidence>